<evidence type="ECO:0000259" key="2">
    <source>
        <dbReference type="Pfam" id="PF00296"/>
    </source>
</evidence>
<proteinExistence type="predicted"/>
<evidence type="ECO:0000313" key="4">
    <source>
        <dbReference type="Proteomes" id="UP001550628"/>
    </source>
</evidence>
<dbReference type="EMBL" id="JBEYBF010000062">
    <property type="protein sequence ID" value="MEU1957284.1"/>
    <property type="molecule type" value="Genomic_DNA"/>
</dbReference>
<organism evidence="3 4">
    <name type="scientific">Nocardia rhamnosiphila</name>
    <dbReference type="NCBI Taxonomy" id="426716"/>
    <lineage>
        <taxon>Bacteria</taxon>
        <taxon>Bacillati</taxon>
        <taxon>Actinomycetota</taxon>
        <taxon>Actinomycetes</taxon>
        <taxon>Mycobacteriales</taxon>
        <taxon>Nocardiaceae</taxon>
        <taxon>Nocardia</taxon>
    </lineage>
</organism>
<keyword evidence="4" id="KW-1185">Reference proteome</keyword>
<comment type="caution">
    <text evidence="3">The sequence shown here is derived from an EMBL/GenBank/DDBJ whole genome shotgun (WGS) entry which is preliminary data.</text>
</comment>
<sequence>MLGYDSAWLGESIVARPCFDPLITLAAIAVKTDRIGLGIAVLVATPHHPVCLAVAGGAGHLRCNLLSRTRCRNRSEAGAGRGPRSAGGQGPPRP</sequence>
<dbReference type="SUPFAM" id="SSF51679">
    <property type="entry name" value="Bacterial luciferase-like"/>
    <property type="match status" value="1"/>
</dbReference>
<feature type="compositionally biased region" description="Gly residues" evidence="1">
    <location>
        <begin position="79"/>
        <end position="94"/>
    </location>
</feature>
<evidence type="ECO:0000256" key="1">
    <source>
        <dbReference type="SAM" id="MobiDB-lite"/>
    </source>
</evidence>
<feature type="region of interest" description="Disordered" evidence="1">
    <location>
        <begin position="73"/>
        <end position="94"/>
    </location>
</feature>
<dbReference type="Proteomes" id="UP001550628">
    <property type="component" value="Unassembled WGS sequence"/>
</dbReference>
<reference evidence="3 4" key="1">
    <citation type="submission" date="2024-06" db="EMBL/GenBank/DDBJ databases">
        <title>The Natural Products Discovery Center: Release of the First 8490 Sequenced Strains for Exploring Actinobacteria Biosynthetic Diversity.</title>
        <authorList>
            <person name="Kalkreuter E."/>
            <person name="Kautsar S.A."/>
            <person name="Yang D."/>
            <person name="Bader C.D."/>
            <person name="Teijaro C.N."/>
            <person name="Fluegel L."/>
            <person name="Davis C.M."/>
            <person name="Simpson J.R."/>
            <person name="Lauterbach L."/>
            <person name="Steele A.D."/>
            <person name="Gui C."/>
            <person name="Meng S."/>
            <person name="Li G."/>
            <person name="Viehrig K."/>
            <person name="Ye F."/>
            <person name="Su P."/>
            <person name="Kiefer A.F."/>
            <person name="Nichols A."/>
            <person name="Cepeda A.J."/>
            <person name="Yan W."/>
            <person name="Fan B."/>
            <person name="Jiang Y."/>
            <person name="Adhikari A."/>
            <person name="Zheng C.-J."/>
            <person name="Schuster L."/>
            <person name="Cowan T.M."/>
            <person name="Smanski M.J."/>
            <person name="Chevrette M.G."/>
            <person name="De Carvalho L.P.S."/>
            <person name="Shen B."/>
        </authorList>
    </citation>
    <scope>NUCLEOTIDE SEQUENCE [LARGE SCALE GENOMIC DNA]</scope>
    <source>
        <strain evidence="3 4">NPDC019708</strain>
    </source>
</reference>
<accession>A0ABV2X295</accession>
<evidence type="ECO:0000313" key="3">
    <source>
        <dbReference type="EMBL" id="MEU1957284.1"/>
    </source>
</evidence>
<name>A0ABV2X295_9NOCA</name>
<gene>
    <name evidence="3" type="ORF">ABZ510_36235</name>
</gene>
<dbReference type="InterPro" id="IPR011251">
    <property type="entry name" value="Luciferase-like_dom"/>
</dbReference>
<dbReference type="InterPro" id="IPR036661">
    <property type="entry name" value="Luciferase-like_sf"/>
</dbReference>
<feature type="domain" description="Luciferase-like" evidence="2">
    <location>
        <begin position="2"/>
        <end position="53"/>
    </location>
</feature>
<dbReference type="Pfam" id="PF00296">
    <property type="entry name" value="Bac_luciferase"/>
    <property type="match status" value="1"/>
</dbReference>
<protein>
    <submittedName>
        <fullName evidence="3">LLM class flavin-dependent oxidoreductase</fullName>
    </submittedName>
</protein>
<dbReference type="Gene3D" id="3.20.20.30">
    <property type="entry name" value="Luciferase-like domain"/>
    <property type="match status" value="1"/>
</dbReference>
<dbReference type="RefSeq" id="WP_356960218.1">
    <property type="nucleotide sequence ID" value="NZ_JBEYBD010000051.1"/>
</dbReference>